<dbReference type="OrthoDB" id="49166at2759"/>
<comment type="similarity">
    <text evidence="1">Belongs to the selenoprotein M/F family.</text>
</comment>
<dbReference type="InterPro" id="IPR036249">
    <property type="entry name" value="Thioredoxin-like_sf"/>
</dbReference>
<dbReference type="InterPro" id="IPR014912">
    <property type="entry name" value="Sep15_SelM_dom"/>
</dbReference>
<dbReference type="SUPFAM" id="SSF52833">
    <property type="entry name" value="Thioredoxin-like"/>
    <property type="match status" value="1"/>
</dbReference>
<protein>
    <recommendedName>
        <fullName evidence="2">Selenoprotein F/M domain-containing protein</fullName>
    </recommendedName>
</protein>
<accession>A0A9N8HVD6</accession>
<organism evidence="3 4">
    <name type="scientific">Seminavis robusta</name>
    <dbReference type="NCBI Taxonomy" id="568900"/>
    <lineage>
        <taxon>Eukaryota</taxon>
        <taxon>Sar</taxon>
        <taxon>Stramenopiles</taxon>
        <taxon>Ochrophyta</taxon>
        <taxon>Bacillariophyta</taxon>
        <taxon>Bacillariophyceae</taxon>
        <taxon>Bacillariophycidae</taxon>
        <taxon>Naviculales</taxon>
        <taxon>Naviculaceae</taxon>
        <taxon>Seminavis</taxon>
    </lineage>
</organism>
<sequence>MQPSGVLGVKSAVQVSHFLNRLPIVKKFIKGGEAESYEGITVEYIRGRKPVLTVYEDGVSREEVQLADYDSLEALHALFADKGFHKKGEVLAAEKSGEINVAVESKVGDALKTSSQEVKERLEKSSKESSVSLGSQGEVIPIKANEDGALESAPVHTVGYLTGATIVGVVIYRVAASKKKAARNVQ</sequence>
<dbReference type="Pfam" id="PF08806">
    <property type="entry name" value="Sep15_SelM"/>
    <property type="match status" value="1"/>
</dbReference>
<comment type="caution">
    <text evidence="3">The sequence shown here is derived from an EMBL/GenBank/DDBJ whole genome shotgun (WGS) entry which is preliminary data.</text>
</comment>
<evidence type="ECO:0000256" key="1">
    <source>
        <dbReference type="ARBA" id="ARBA00005742"/>
    </source>
</evidence>
<evidence type="ECO:0000259" key="2">
    <source>
        <dbReference type="Pfam" id="PF08806"/>
    </source>
</evidence>
<reference evidence="3" key="1">
    <citation type="submission" date="2020-06" db="EMBL/GenBank/DDBJ databases">
        <authorList>
            <consortium name="Plant Systems Biology data submission"/>
        </authorList>
    </citation>
    <scope>NUCLEOTIDE SEQUENCE</scope>
    <source>
        <strain evidence="3">D6</strain>
    </source>
</reference>
<feature type="domain" description="Selenoprotein F/M" evidence="2">
    <location>
        <begin position="19"/>
        <end position="83"/>
    </location>
</feature>
<evidence type="ECO:0000313" key="3">
    <source>
        <dbReference type="EMBL" id="CAB9527276.1"/>
    </source>
</evidence>
<dbReference type="Proteomes" id="UP001153069">
    <property type="component" value="Unassembled WGS sequence"/>
</dbReference>
<evidence type="ECO:0000313" key="4">
    <source>
        <dbReference type="Proteomes" id="UP001153069"/>
    </source>
</evidence>
<gene>
    <name evidence="3" type="ORF">SEMRO_1969_G308480.1</name>
</gene>
<dbReference type="InterPro" id="IPR038219">
    <property type="entry name" value="Sep15/SelM_sf"/>
</dbReference>
<proteinExistence type="inferred from homology"/>
<keyword evidence="4" id="KW-1185">Reference proteome</keyword>
<name>A0A9N8HVD6_9STRA</name>
<dbReference type="EMBL" id="CAICTM010001967">
    <property type="protein sequence ID" value="CAB9527276.1"/>
    <property type="molecule type" value="Genomic_DNA"/>
</dbReference>
<dbReference type="AlphaFoldDB" id="A0A9N8HVD6"/>
<dbReference type="Gene3D" id="3.40.30.50">
    <property type="entry name" value="Sep15/SelM thioredoxin-like domain, active-site redox motif"/>
    <property type="match status" value="1"/>
</dbReference>